<dbReference type="NCBIfam" id="TIGR01490">
    <property type="entry name" value="HAD-SF-IB-hyp1"/>
    <property type="match status" value="1"/>
</dbReference>
<dbReference type="InterPro" id="IPR006385">
    <property type="entry name" value="HAD_hydro_SerB1"/>
</dbReference>
<evidence type="ECO:0000313" key="4">
    <source>
        <dbReference type="EMBL" id="ALN44189.1"/>
    </source>
</evidence>
<dbReference type="GO" id="GO:0046872">
    <property type="term" value="F:metal ion binding"/>
    <property type="evidence" value="ECO:0007669"/>
    <property type="project" value="UniProtKB-KW"/>
</dbReference>
<sequence>MSGKIFALFDFCETITNFQTLEKFLPLVAQKNPYYTHKANAERREKFDKLGLIYPRYEALIDCPVDIVRNIAKEFLYNHIMNNINKNVINKLFWHQDQGHVVAIVSGGFEIYIREFAKIYGIEHIVAIDLENSDDKFTGNIHGIHTMQERKLYKLSNMFNIKEFDLKNSYAYSDCVSDIPLLSFVGHPNVIECGKDLKWAKLLNFNILRN</sequence>
<keyword evidence="2 4" id="KW-0378">Hydrolase</keyword>
<dbReference type="AlphaFoldDB" id="A0A0S2CGE2"/>
<proteinExistence type="predicted"/>
<evidence type="ECO:0000256" key="3">
    <source>
        <dbReference type="ARBA" id="ARBA00022842"/>
    </source>
</evidence>
<dbReference type="PANTHER" id="PTHR43344">
    <property type="entry name" value="PHOSPHOSERINE PHOSPHATASE"/>
    <property type="match status" value="1"/>
</dbReference>
<dbReference type="InterPro" id="IPR050582">
    <property type="entry name" value="HAD-like_SerB"/>
</dbReference>
<dbReference type="SUPFAM" id="SSF56784">
    <property type="entry name" value="HAD-like"/>
    <property type="match status" value="1"/>
</dbReference>
<evidence type="ECO:0000256" key="2">
    <source>
        <dbReference type="ARBA" id="ARBA00022801"/>
    </source>
</evidence>
<dbReference type="EMBL" id="KT893439">
    <property type="protein sequence ID" value="ALN44189.1"/>
    <property type="molecule type" value="Genomic_DNA"/>
</dbReference>
<gene>
    <name evidence="4" type="ORF">HS22.10</name>
</gene>
<evidence type="ECO:0000256" key="1">
    <source>
        <dbReference type="ARBA" id="ARBA00022723"/>
    </source>
</evidence>
<dbReference type="GO" id="GO:0016787">
    <property type="term" value="F:hydrolase activity"/>
    <property type="evidence" value="ECO:0007669"/>
    <property type="project" value="UniProtKB-KW"/>
</dbReference>
<dbReference type="EC" id="3.1.3.3" evidence="4"/>
<dbReference type="Gene3D" id="1.20.1440.100">
    <property type="entry name" value="SG protein - dephosphorylation function"/>
    <property type="match status" value="1"/>
</dbReference>
<keyword evidence="3" id="KW-0460">Magnesium</keyword>
<dbReference type="PANTHER" id="PTHR43344:SF13">
    <property type="entry name" value="PHOSPHATASE RV3661-RELATED"/>
    <property type="match status" value="1"/>
</dbReference>
<dbReference type="Pfam" id="PF12710">
    <property type="entry name" value="HAD"/>
    <property type="match status" value="1"/>
</dbReference>
<dbReference type="NCBIfam" id="TIGR01488">
    <property type="entry name" value="HAD-SF-IB"/>
    <property type="match status" value="1"/>
</dbReference>
<accession>A0A0S2CGE2</accession>
<dbReference type="Gene3D" id="3.40.50.1000">
    <property type="entry name" value="HAD superfamily/HAD-like"/>
    <property type="match status" value="1"/>
</dbReference>
<organism evidence="4">
    <name type="scientific">Campylobacter jejuni subsp. jejuni str. RM3421</name>
    <dbReference type="NCBI Taxonomy" id="1070759"/>
    <lineage>
        <taxon>Bacteria</taxon>
        <taxon>Pseudomonadati</taxon>
        <taxon>Campylobacterota</taxon>
        <taxon>Epsilonproteobacteria</taxon>
        <taxon>Campylobacterales</taxon>
        <taxon>Campylobacteraceae</taxon>
        <taxon>Campylobacter</taxon>
    </lineage>
</organism>
<protein>
    <submittedName>
        <fullName evidence="4">Phosphoserine phosphatase</fullName>
        <ecNumber evidence="4">3.1.3.3</ecNumber>
    </submittedName>
</protein>
<keyword evidence="1" id="KW-0479">Metal-binding</keyword>
<dbReference type="InterPro" id="IPR036412">
    <property type="entry name" value="HAD-like_sf"/>
</dbReference>
<name>A0A0S2CGE2_CAMJU</name>
<dbReference type="InterPro" id="IPR023214">
    <property type="entry name" value="HAD_sf"/>
</dbReference>
<reference evidence="4" key="1">
    <citation type="journal article" date="2015" name="PLoS ONE">
        <title>Updated Campylobacter jejuni Capsule PCR Multiplex Typing System and Its Application to Clinical Isolates from South and Southeast Asia.</title>
        <authorList>
            <person name="Poly F."/>
            <person name="Serichantalergs O."/>
            <person name="Kuroiwa J."/>
            <person name="Pootong P."/>
            <person name="Mason C."/>
            <person name="Guerry P."/>
            <person name="Parker C.T."/>
        </authorList>
    </citation>
    <scope>NUCLEOTIDE SEQUENCE</scope>
    <source>
        <strain evidence="4">RM3421</strain>
    </source>
</reference>